<evidence type="ECO:0000256" key="2">
    <source>
        <dbReference type="SAM" id="Phobius"/>
    </source>
</evidence>
<dbReference type="EMBL" id="BAABME010004288">
    <property type="protein sequence ID" value="GAA0161829.1"/>
    <property type="molecule type" value="Genomic_DNA"/>
</dbReference>
<evidence type="ECO:0000256" key="1">
    <source>
        <dbReference type="SAM" id="MobiDB-lite"/>
    </source>
</evidence>
<name>A0AAV3QDM5_LITER</name>
<proteinExistence type="predicted"/>
<sequence>MASEIGEKDGVIDNGSHVSYKDALLDGEPEEPQSDFHPDPSIVDTIHQHYYKKERNAGGKDGNNNDGLQNLKTSLLISGVVIAVVGAILVLVKKIKEKT</sequence>
<keyword evidence="2" id="KW-1133">Transmembrane helix</keyword>
<feature type="transmembrane region" description="Helical" evidence="2">
    <location>
        <begin position="73"/>
        <end position="92"/>
    </location>
</feature>
<feature type="compositionally biased region" description="Basic and acidic residues" evidence="1">
    <location>
        <begin position="1"/>
        <end position="11"/>
    </location>
</feature>
<keyword evidence="4" id="KW-1185">Reference proteome</keyword>
<dbReference type="Proteomes" id="UP001454036">
    <property type="component" value="Unassembled WGS sequence"/>
</dbReference>
<dbReference type="AlphaFoldDB" id="A0AAV3QDM5"/>
<dbReference type="PANTHER" id="PTHR37741">
    <property type="entry name" value="TRANSMEMBRANE PROTEIN"/>
    <property type="match status" value="1"/>
</dbReference>
<evidence type="ECO:0000313" key="4">
    <source>
        <dbReference type="Proteomes" id="UP001454036"/>
    </source>
</evidence>
<gene>
    <name evidence="3" type="ORF">LIER_18056</name>
</gene>
<keyword evidence="2" id="KW-0812">Transmembrane</keyword>
<protein>
    <submittedName>
        <fullName evidence="3">Uncharacterized protein</fullName>
    </submittedName>
</protein>
<organism evidence="3 4">
    <name type="scientific">Lithospermum erythrorhizon</name>
    <name type="common">Purple gromwell</name>
    <name type="synonym">Lithospermum officinale var. erythrorhizon</name>
    <dbReference type="NCBI Taxonomy" id="34254"/>
    <lineage>
        <taxon>Eukaryota</taxon>
        <taxon>Viridiplantae</taxon>
        <taxon>Streptophyta</taxon>
        <taxon>Embryophyta</taxon>
        <taxon>Tracheophyta</taxon>
        <taxon>Spermatophyta</taxon>
        <taxon>Magnoliopsida</taxon>
        <taxon>eudicotyledons</taxon>
        <taxon>Gunneridae</taxon>
        <taxon>Pentapetalae</taxon>
        <taxon>asterids</taxon>
        <taxon>lamiids</taxon>
        <taxon>Boraginales</taxon>
        <taxon>Boraginaceae</taxon>
        <taxon>Boraginoideae</taxon>
        <taxon>Lithospermeae</taxon>
        <taxon>Lithospermum</taxon>
    </lineage>
</organism>
<accession>A0AAV3QDM5</accession>
<dbReference type="PANTHER" id="PTHR37741:SF1">
    <property type="entry name" value="TRANSMEMBRANE PROTEIN"/>
    <property type="match status" value="1"/>
</dbReference>
<evidence type="ECO:0000313" key="3">
    <source>
        <dbReference type="EMBL" id="GAA0161829.1"/>
    </source>
</evidence>
<keyword evidence="2" id="KW-0472">Membrane</keyword>
<reference evidence="3 4" key="1">
    <citation type="submission" date="2024-01" db="EMBL/GenBank/DDBJ databases">
        <title>The complete chloroplast genome sequence of Lithospermum erythrorhizon: insights into the phylogenetic relationship among Boraginaceae species and the maternal lineages of purple gromwells.</title>
        <authorList>
            <person name="Okada T."/>
            <person name="Watanabe K."/>
        </authorList>
    </citation>
    <scope>NUCLEOTIDE SEQUENCE [LARGE SCALE GENOMIC DNA]</scope>
</reference>
<comment type="caution">
    <text evidence="3">The sequence shown here is derived from an EMBL/GenBank/DDBJ whole genome shotgun (WGS) entry which is preliminary data.</text>
</comment>
<feature type="region of interest" description="Disordered" evidence="1">
    <location>
        <begin position="1"/>
        <end position="43"/>
    </location>
</feature>